<dbReference type="Gene3D" id="3.40.50.150">
    <property type="entry name" value="Vaccinia Virus protein VP39"/>
    <property type="match status" value="2"/>
</dbReference>
<dbReference type="Gramene" id="Kaladp0048s0948.1.v1.1">
    <property type="protein sequence ID" value="Kaladp0048s0948.1.v1.1"/>
    <property type="gene ID" value="Kaladp0048s0948.v1.1"/>
</dbReference>
<dbReference type="Pfam" id="PF22528">
    <property type="entry name" value="PRMT_C"/>
    <property type="match status" value="1"/>
</dbReference>
<dbReference type="OMA" id="NEARMSD"/>
<dbReference type="GO" id="GO:0032259">
    <property type="term" value="P:methylation"/>
    <property type="evidence" value="ECO:0007669"/>
    <property type="project" value="UniProtKB-KW"/>
</dbReference>
<dbReference type="PROSITE" id="PS51678">
    <property type="entry name" value="SAM_MT_PRMT"/>
    <property type="match status" value="2"/>
</dbReference>
<dbReference type="GO" id="GO:0016274">
    <property type="term" value="F:protein-arginine N-methyltransferase activity"/>
    <property type="evidence" value="ECO:0007669"/>
    <property type="project" value="InterPro"/>
</dbReference>
<evidence type="ECO:0000256" key="2">
    <source>
        <dbReference type="ARBA" id="ARBA00022679"/>
    </source>
</evidence>
<dbReference type="Proteomes" id="UP000594263">
    <property type="component" value="Unplaced"/>
</dbReference>
<organism evidence="7 8">
    <name type="scientific">Kalanchoe fedtschenkoi</name>
    <name type="common">Lavender scallops</name>
    <name type="synonym">South American air plant</name>
    <dbReference type="NCBI Taxonomy" id="63787"/>
    <lineage>
        <taxon>Eukaryota</taxon>
        <taxon>Viridiplantae</taxon>
        <taxon>Streptophyta</taxon>
        <taxon>Embryophyta</taxon>
        <taxon>Tracheophyta</taxon>
        <taxon>Spermatophyta</taxon>
        <taxon>Magnoliopsida</taxon>
        <taxon>eudicotyledons</taxon>
        <taxon>Gunneridae</taxon>
        <taxon>Pentapetalae</taxon>
        <taxon>Saxifragales</taxon>
        <taxon>Crassulaceae</taxon>
        <taxon>Kalanchoe</taxon>
    </lineage>
</organism>
<proteinExistence type="predicted"/>
<dbReference type="AlphaFoldDB" id="A0A7N0ZYN5"/>
<dbReference type="SUPFAM" id="SSF53335">
    <property type="entry name" value="S-adenosyl-L-methionine-dependent methyltransferases"/>
    <property type="match status" value="2"/>
</dbReference>
<keyword evidence="3 5" id="KW-0949">S-adenosyl-L-methionine</keyword>
<dbReference type="FunFam" id="3.40.50.150:FF:000070">
    <property type="entry name" value="Protein arginine N-methyltransferase 7"/>
    <property type="match status" value="1"/>
</dbReference>
<keyword evidence="2 5" id="KW-0808">Transferase</keyword>
<sequence length="595" mass="67235">MVKLMRRVLRINDMGRKIHVINKRSDELKVGVDIPSRADVLVSEILDSELLGEGLIPTLQNAHDMLLVENPLTVPYKATTYGQLVECEFLRKLHELHGNEDRVLDNFHPVPPGLDSVLSIKQQQYPMHCDSLAEEIKLLTEPFKIFEFDFWKRPESHEETNLLIRATKGGTVHAVISWWVLQLDREGTIFYSTAPKWISHPTADADLGVPDGAQIDWCDHWKQCVWFVQEKGLSLSQEEEIHLHASHNETAISYNLTKQSSRKEIIKCRAPHVSNSLFLSPERIGIYGDPEWRLSLLSAAQKILQGKDSYSCVVADDSVFLTILIAKLSKVSQVISLFPGLQDGAKYLQAIADANDSLIDRVKVVNKRSCLTMEDTQQRKVDLLIAEPYYYGNDGMLPWQNLRFWKERTNLDSVLSNDVKIMPCKGILKACAMSLPDLWKSRCCLDKVEGFDHSAVNSILGASGEIPSPQDSPFLPFFIWQCGRVEELSGRETVMEFEFTKPISLCRGQAKIELTKPGVCHGLVFWIEWVMDEEESIVISTGPDKRYWKQGVKLLATPKAIETNDATRGSKASCTIEASFDPSHGELTVHHIFAP</sequence>
<protein>
    <recommendedName>
        <fullName evidence="6">Protein arginine N-methyltransferase domain-containing protein</fullName>
    </recommendedName>
</protein>
<dbReference type="Gene3D" id="2.70.160.11">
    <property type="entry name" value="Hnrnp arginine n-methyltransferase1"/>
    <property type="match status" value="2"/>
</dbReference>
<dbReference type="InterPro" id="IPR029063">
    <property type="entry name" value="SAM-dependent_MTases_sf"/>
</dbReference>
<evidence type="ECO:0000256" key="3">
    <source>
        <dbReference type="ARBA" id="ARBA00022691"/>
    </source>
</evidence>
<dbReference type="InterPro" id="IPR025799">
    <property type="entry name" value="Arg_MeTrfase"/>
</dbReference>
<name>A0A7N0ZYN5_KALFE</name>
<evidence type="ECO:0000256" key="5">
    <source>
        <dbReference type="PROSITE-ProRule" id="PRU01015"/>
    </source>
</evidence>
<reference evidence="7" key="1">
    <citation type="submission" date="2021-01" db="UniProtKB">
        <authorList>
            <consortium name="EnsemblPlants"/>
        </authorList>
    </citation>
    <scope>IDENTIFICATION</scope>
</reference>
<dbReference type="FunFam" id="2.70.160.11:FF:000017">
    <property type="entry name" value="Protein arginine N-methyltransferase 1.6"/>
    <property type="match status" value="1"/>
</dbReference>
<evidence type="ECO:0000259" key="6">
    <source>
        <dbReference type="Pfam" id="PF22528"/>
    </source>
</evidence>
<feature type="domain" description="Protein arginine N-methyltransferase" evidence="6">
    <location>
        <begin position="135"/>
        <end position="248"/>
    </location>
</feature>
<keyword evidence="8" id="KW-1185">Reference proteome</keyword>
<dbReference type="InterPro" id="IPR055135">
    <property type="entry name" value="PRMT_dom"/>
</dbReference>
<keyword evidence="4" id="KW-0677">Repeat</keyword>
<dbReference type="EnsemblPlants" id="Kaladp0048s0948.1.v1.1">
    <property type="protein sequence ID" value="Kaladp0048s0948.1.v1.1"/>
    <property type="gene ID" value="Kaladp0048s0948.v1.1"/>
</dbReference>
<dbReference type="PANTHER" id="PTHR11006:SF4">
    <property type="entry name" value="PROTEIN ARGININE N-METHYLTRANSFERASE 7"/>
    <property type="match status" value="1"/>
</dbReference>
<keyword evidence="1 5" id="KW-0489">Methyltransferase</keyword>
<evidence type="ECO:0000256" key="1">
    <source>
        <dbReference type="ARBA" id="ARBA00022603"/>
    </source>
</evidence>
<accession>A0A7N0ZYN5</accession>
<evidence type="ECO:0000256" key="4">
    <source>
        <dbReference type="ARBA" id="ARBA00022737"/>
    </source>
</evidence>
<evidence type="ECO:0000313" key="7">
    <source>
        <dbReference type="EnsemblPlants" id="Kaladp0048s0948.1.v1.1"/>
    </source>
</evidence>
<dbReference type="PANTHER" id="PTHR11006">
    <property type="entry name" value="PROTEIN ARGININE N-METHYLTRANSFERASE"/>
    <property type="match status" value="1"/>
</dbReference>
<evidence type="ECO:0000313" key="8">
    <source>
        <dbReference type="Proteomes" id="UP000594263"/>
    </source>
</evidence>
<dbReference type="GO" id="GO:0042054">
    <property type="term" value="F:histone methyltransferase activity"/>
    <property type="evidence" value="ECO:0007669"/>
    <property type="project" value="TreeGrafter"/>
</dbReference>